<evidence type="ECO:0000313" key="2">
    <source>
        <dbReference type="EMBL" id="GAA4930432.1"/>
    </source>
</evidence>
<gene>
    <name evidence="2" type="ORF">GCM10023313_39120</name>
</gene>
<dbReference type="Pfam" id="PF13630">
    <property type="entry name" value="SdpI"/>
    <property type="match status" value="1"/>
</dbReference>
<feature type="transmembrane region" description="Helical" evidence="1">
    <location>
        <begin position="90"/>
        <end position="110"/>
    </location>
</feature>
<evidence type="ECO:0000256" key="1">
    <source>
        <dbReference type="SAM" id="Phobius"/>
    </source>
</evidence>
<keyword evidence="1" id="KW-0812">Transmembrane</keyword>
<keyword evidence="1" id="KW-0472">Membrane</keyword>
<comment type="caution">
    <text evidence="2">The sequence shown here is derived from an EMBL/GenBank/DDBJ whole genome shotgun (WGS) entry which is preliminary data.</text>
</comment>
<accession>A0ABP9G6L1</accession>
<protein>
    <recommendedName>
        <fullName evidence="4">SdpI/YhfL family protein</fullName>
    </recommendedName>
</protein>
<evidence type="ECO:0008006" key="4">
    <source>
        <dbReference type="Google" id="ProtNLM"/>
    </source>
</evidence>
<keyword evidence="1" id="KW-1133">Transmembrane helix</keyword>
<dbReference type="RefSeq" id="WP_345334132.1">
    <property type="nucleotide sequence ID" value="NZ_BAABJI010000004.1"/>
</dbReference>
<feature type="transmembrane region" description="Helical" evidence="1">
    <location>
        <begin position="66"/>
        <end position="84"/>
    </location>
</feature>
<keyword evidence="3" id="KW-1185">Reference proteome</keyword>
<organism evidence="2 3">
    <name type="scientific">Mucilaginibacter defluvii</name>
    <dbReference type="NCBI Taxonomy" id="1196019"/>
    <lineage>
        <taxon>Bacteria</taxon>
        <taxon>Pseudomonadati</taxon>
        <taxon>Bacteroidota</taxon>
        <taxon>Sphingobacteriia</taxon>
        <taxon>Sphingobacteriales</taxon>
        <taxon>Sphingobacteriaceae</taxon>
        <taxon>Mucilaginibacter</taxon>
    </lineage>
</organism>
<proteinExistence type="predicted"/>
<dbReference type="EMBL" id="BAABJI010000004">
    <property type="protein sequence ID" value="GAA4930432.1"/>
    <property type="molecule type" value="Genomic_DNA"/>
</dbReference>
<name>A0ABP9G6L1_9SPHI</name>
<evidence type="ECO:0000313" key="3">
    <source>
        <dbReference type="Proteomes" id="UP001501436"/>
    </source>
</evidence>
<feature type="transmembrane region" description="Helical" evidence="1">
    <location>
        <begin position="6"/>
        <end position="23"/>
    </location>
</feature>
<dbReference type="InterPro" id="IPR025962">
    <property type="entry name" value="SdpI/YhfL"/>
</dbReference>
<reference evidence="3" key="1">
    <citation type="journal article" date="2019" name="Int. J. Syst. Evol. Microbiol.">
        <title>The Global Catalogue of Microorganisms (GCM) 10K type strain sequencing project: providing services to taxonomists for standard genome sequencing and annotation.</title>
        <authorList>
            <consortium name="The Broad Institute Genomics Platform"/>
            <consortium name="The Broad Institute Genome Sequencing Center for Infectious Disease"/>
            <person name="Wu L."/>
            <person name="Ma J."/>
        </authorList>
    </citation>
    <scope>NUCLEOTIDE SEQUENCE [LARGE SCALE GENOMIC DNA]</scope>
    <source>
        <strain evidence="3">JCM 18283</strain>
    </source>
</reference>
<dbReference type="Proteomes" id="UP001501436">
    <property type="component" value="Unassembled WGS sequence"/>
</dbReference>
<sequence>MDLLSWIIGPQLIGIIFTLAGYIQKRFPPKKINALYGYRMPSSMKNQETWDEANHYAARFMMRSGFMLLLVGIVTTAVLCAVNLEHETFMFVNSILLIPSAIGFCVALIVSTEKHLSRKFDNKP</sequence>